<dbReference type="KEGG" id="ful:C4N20_00120"/>
<dbReference type="AlphaFoldDB" id="A0AAX2JB44"/>
<dbReference type="GeneID" id="78453195"/>
<proteinExistence type="predicted"/>
<dbReference type="RefSeq" id="WP_005982174.1">
    <property type="nucleotide sequence ID" value="NZ_CABKNW010000005.1"/>
</dbReference>
<evidence type="ECO:0000313" key="1">
    <source>
        <dbReference type="EMBL" id="SQJ04762.1"/>
    </source>
</evidence>
<dbReference type="Proteomes" id="UP000249008">
    <property type="component" value="Chromosome 1"/>
</dbReference>
<dbReference type="EMBL" id="LS483487">
    <property type="protein sequence ID" value="SQJ04762.1"/>
    <property type="molecule type" value="Genomic_DNA"/>
</dbReference>
<evidence type="ECO:0000313" key="2">
    <source>
        <dbReference type="Proteomes" id="UP000249008"/>
    </source>
</evidence>
<dbReference type="InterPro" id="IPR018755">
    <property type="entry name" value="Phage_Mu_Gp48"/>
</dbReference>
<sequence>MEAKRLMQHMPKYYRTIAEIIVLQKTIQSELEVIDFTSEDVLKQFFIYTATWSLPIWERIFGLPVGDETTNIQERRENLISKLRSYGTTTKEMIVRVGNAFTNGDVQVVEHNEEYLFEIIFTGIIGIPPNMDDFRQIIEIIKPAHLTYEIRIRYRTWGELSPYKWEELEPFTWDEIYQKAGIE</sequence>
<protein>
    <submittedName>
        <fullName evidence="1">Uncharacterized protein conserved in bacteria (DUF2313)</fullName>
    </submittedName>
</protein>
<gene>
    <name evidence="1" type="ORF">NCTC12112_01890</name>
</gene>
<accession>A0AAX2JB44</accession>
<dbReference type="Pfam" id="PF10076">
    <property type="entry name" value="Phage_Mu_Gp48"/>
    <property type="match status" value="1"/>
</dbReference>
<organism evidence="1 2">
    <name type="scientific">Fusobacterium ulcerans</name>
    <dbReference type="NCBI Taxonomy" id="861"/>
    <lineage>
        <taxon>Bacteria</taxon>
        <taxon>Fusobacteriati</taxon>
        <taxon>Fusobacteriota</taxon>
        <taxon>Fusobacteriia</taxon>
        <taxon>Fusobacteriales</taxon>
        <taxon>Fusobacteriaceae</taxon>
        <taxon>Fusobacterium</taxon>
    </lineage>
</organism>
<name>A0AAX2JB44_9FUSO</name>
<reference evidence="1 2" key="1">
    <citation type="submission" date="2018-06" db="EMBL/GenBank/DDBJ databases">
        <authorList>
            <consortium name="Pathogen Informatics"/>
            <person name="Doyle S."/>
        </authorList>
    </citation>
    <scope>NUCLEOTIDE SEQUENCE [LARGE SCALE GENOMIC DNA]</scope>
    <source>
        <strain evidence="1 2">NCTC12112</strain>
    </source>
</reference>